<comment type="caution">
    <text evidence="2">The sequence shown here is derived from an EMBL/GenBank/DDBJ whole genome shotgun (WGS) entry which is preliminary data.</text>
</comment>
<organism evidence="2 3">
    <name type="scientific">Actinoplanes italicus</name>
    <dbReference type="NCBI Taxonomy" id="113567"/>
    <lineage>
        <taxon>Bacteria</taxon>
        <taxon>Bacillati</taxon>
        <taxon>Actinomycetota</taxon>
        <taxon>Actinomycetes</taxon>
        <taxon>Micromonosporales</taxon>
        <taxon>Micromonosporaceae</taxon>
        <taxon>Actinoplanes</taxon>
    </lineage>
</organism>
<accession>A0A2T0JXV2</accession>
<dbReference type="PROSITE" id="PS50943">
    <property type="entry name" value="HTH_CROC1"/>
    <property type="match status" value="1"/>
</dbReference>
<dbReference type="Gene3D" id="1.10.260.40">
    <property type="entry name" value="lambda repressor-like DNA-binding domains"/>
    <property type="match status" value="1"/>
</dbReference>
<sequence>MNADIGELGRRIREAREVAGVSQDAARRAIDVSQPTYSRIESGERVIRGDELVQLADCFGVRAAAITGLPEVRERARFAARTDGDFSAMTVMRERLYAYLELDSYLTGQGITGA</sequence>
<feature type="domain" description="HTH cro/C1-type" evidence="1">
    <location>
        <begin position="12"/>
        <end position="66"/>
    </location>
</feature>
<dbReference type="EMBL" id="PVMZ01000025">
    <property type="protein sequence ID" value="PRX13304.1"/>
    <property type="molecule type" value="Genomic_DNA"/>
</dbReference>
<proteinExistence type="predicted"/>
<dbReference type="InterPro" id="IPR001387">
    <property type="entry name" value="Cro/C1-type_HTH"/>
</dbReference>
<dbReference type="Pfam" id="PF13560">
    <property type="entry name" value="HTH_31"/>
    <property type="match status" value="1"/>
</dbReference>
<evidence type="ECO:0000313" key="3">
    <source>
        <dbReference type="Proteomes" id="UP000239415"/>
    </source>
</evidence>
<evidence type="ECO:0000259" key="1">
    <source>
        <dbReference type="PROSITE" id="PS50943"/>
    </source>
</evidence>
<name>A0A2T0JXV2_9ACTN</name>
<gene>
    <name evidence="2" type="ORF">CLV67_12513</name>
</gene>
<protein>
    <submittedName>
        <fullName evidence="2">Helix-turn-helix protein</fullName>
    </submittedName>
</protein>
<dbReference type="Proteomes" id="UP000239415">
    <property type="component" value="Unassembled WGS sequence"/>
</dbReference>
<dbReference type="GO" id="GO:0003677">
    <property type="term" value="F:DNA binding"/>
    <property type="evidence" value="ECO:0007669"/>
    <property type="project" value="InterPro"/>
</dbReference>
<dbReference type="SMART" id="SM00530">
    <property type="entry name" value="HTH_XRE"/>
    <property type="match status" value="1"/>
</dbReference>
<dbReference type="InterPro" id="IPR010982">
    <property type="entry name" value="Lambda_DNA-bd_dom_sf"/>
</dbReference>
<dbReference type="RefSeq" id="WP_170154211.1">
    <property type="nucleotide sequence ID" value="NZ_BOMO01000127.1"/>
</dbReference>
<keyword evidence="3" id="KW-1185">Reference proteome</keyword>
<dbReference type="SUPFAM" id="SSF47413">
    <property type="entry name" value="lambda repressor-like DNA-binding domains"/>
    <property type="match status" value="1"/>
</dbReference>
<dbReference type="AlphaFoldDB" id="A0A2T0JXV2"/>
<dbReference type="CDD" id="cd00093">
    <property type="entry name" value="HTH_XRE"/>
    <property type="match status" value="1"/>
</dbReference>
<reference evidence="2 3" key="1">
    <citation type="submission" date="2018-03" db="EMBL/GenBank/DDBJ databases">
        <title>Genomic Encyclopedia of Archaeal and Bacterial Type Strains, Phase II (KMG-II): from individual species to whole genera.</title>
        <authorList>
            <person name="Goeker M."/>
        </authorList>
    </citation>
    <scope>NUCLEOTIDE SEQUENCE [LARGE SCALE GENOMIC DNA]</scope>
    <source>
        <strain evidence="2 3">DSM 43146</strain>
    </source>
</reference>
<evidence type="ECO:0000313" key="2">
    <source>
        <dbReference type="EMBL" id="PRX13304.1"/>
    </source>
</evidence>